<dbReference type="EMBL" id="CACVKT020005393">
    <property type="protein sequence ID" value="CAC5394855.1"/>
    <property type="molecule type" value="Genomic_DNA"/>
</dbReference>
<dbReference type="Proteomes" id="UP000507470">
    <property type="component" value="Unassembled WGS sequence"/>
</dbReference>
<feature type="region of interest" description="Disordered" evidence="1">
    <location>
        <begin position="140"/>
        <end position="165"/>
    </location>
</feature>
<sequence>MKASSQSMDNVDLWPFHLFKRSFLHKNKLNVSGPDEVELLGLLEEMEHISDKEKGEILQYMDTSMSKKRRVNMRVIDIKKYIPGEDVILDCYIITSNHKITWLFENKVIWSGDKLNTTNINPLRYEITEELNLRIKNTNKPIGEMKNSNSNHSLESDGKYTEDPDDASNCLERGQWTVYSLISVSVLSAILISLLCVLLHKYRKSHYKSSNTGIHNIASETVELNDNTHVYNIIDENQLNDLMHDQTDDVAIASEGTHSSDQSNEESEYLHPYHSLVPVIEAEKQDYEQINVQNKEDVYVYDDTSRGTEQIRTKVHLVSENRTLSNSDCTGDDLTCADVRLKVCNTHSENNASGSSYHTNQPDQNNQFELVRVNIANLSQNCNPISDNISLD</sequence>
<proteinExistence type="predicted"/>
<feature type="transmembrane region" description="Helical" evidence="2">
    <location>
        <begin position="176"/>
        <end position="199"/>
    </location>
</feature>
<protein>
    <submittedName>
        <fullName evidence="3">Uncharacterized protein</fullName>
    </submittedName>
</protein>
<keyword evidence="4" id="KW-1185">Reference proteome</keyword>
<name>A0A6J8CFD7_MYTCO</name>
<feature type="compositionally biased region" description="Polar residues" evidence="1">
    <location>
        <begin position="140"/>
        <end position="153"/>
    </location>
</feature>
<evidence type="ECO:0000313" key="3">
    <source>
        <dbReference type="EMBL" id="CAC5394855.1"/>
    </source>
</evidence>
<evidence type="ECO:0000313" key="4">
    <source>
        <dbReference type="Proteomes" id="UP000507470"/>
    </source>
</evidence>
<keyword evidence="2" id="KW-1133">Transmembrane helix</keyword>
<keyword evidence="2" id="KW-0472">Membrane</keyword>
<dbReference type="OrthoDB" id="10015491at2759"/>
<dbReference type="SUPFAM" id="SSF48726">
    <property type="entry name" value="Immunoglobulin"/>
    <property type="match status" value="1"/>
</dbReference>
<keyword evidence="2" id="KW-0812">Transmembrane</keyword>
<gene>
    <name evidence="3" type="ORF">MCOR_29572</name>
</gene>
<reference evidence="3 4" key="1">
    <citation type="submission" date="2020-06" db="EMBL/GenBank/DDBJ databases">
        <authorList>
            <person name="Li R."/>
            <person name="Bekaert M."/>
        </authorList>
    </citation>
    <scope>NUCLEOTIDE SEQUENCE [LARGE SCALE GENOMIC DNA]</scope>
    <source>
        <strain evidence="4">wild</strain>
    </source>
</reference>
<evidence type="ECO:0000256" key="1">
    <source>
        <dbReference type="SAM" id="MobiDB-lite"/>
    </source>
</evidence>
<evidence type="ECO:0000256" key="2">
    <source>
        <dbReference type="SAM" id="Phobius"/>
    </source>
</evidence>
<dbReference type="InterPro" id="IPR036179">
    <property type="entry name" value="Ig-like_dom_sf"/>
</dbReference>
<accession>A0A6J8CFD7</accession>
<organism evidence="3 4">
    <name type="scientific">Mytilus coruscus</name>
    <name type="common">Sea mussel</name>
    <dbReference type="NCBI Taxonomy" id="42192"/>
    <lineage>
        <taxon>Eukaryota</taxon>
        <taxon>Metazoa</taxon>
        <taxon>Spiralia</taxon>
        <taxon>Lophotrochozoa</taxon>
        <taxon>Mollusca</taxon>
        <taxon>Bivalvia</taxon>
        <taxon>Autobranchia</taxon>
        <taxon>Pteriomorphia</taxon>
        <taxon>Mytilida</taxon>
        <taxon>Mytiloidea</taxon>
        <taxon>Mytilidae</taxon>
        <taxon>Mytilinae</taxon>
        <taxon>Mytilus</taxon>
    </lineage>
</organism>
<dbReference type="AlphaFoldDB" id="A0A6J8CFD7"/>